<keyword evidence="3" id="KW-0472">Membrane</keyword>
<evidence type="ECO:0000256" key="3">
    <source>
        <dbReference type="SAM" id="Phobius"/>
    </source>
</evidence>
<gene>
    <name evidence="5" type="ORF">ACFQKB_24580</name>
</gene>
<feature type="transmembrane region" description="Helical" evidence="3">
    <location>
        <begin position="192"/>
        <end position="215"/>
    </location>
</feature>
<evidence type="ECO:0000259" key="4">
    <source>
        <dbReference type="Pfam" id="PF00892"/>
    </source>
</evidence>
<keyword evidence="3" id="KW-0812">Transmembrane</keyword>
<dbReference type="Pfam" id="PF00892">
    <property type="entry name" value="EamA"/>
    <property type="match status" value="1"/>
</dbReference>
<evidence type="ECO:0000256" key="1">
    <source>
        <dbReference type="ARBA" id="ARBA00007362"/>
    </source>
</evidence>
<dbReference type="SUPFAM" id="SSF103481">
    <property type="entry name" value="Multidrug resistance efflux transporter EmrE"/>
    <property type="match status" value="1"/>
</dbReference>
<proteinExistence type="inferred from homology"/>
<dbReference type="RefSeq" id="WP_206681034.1">
    <property type="nucleotide sequence ID" value="NZ_JBHSXE010000001.1"/>
</dbReference>
<feature type="transmembrane region" description="Helical" evidence="3">
    <location>
        <begin position="167"/>
        <end position="186"/>
    </location>
</feature>
<feature type="region of interest" description="Disordered" evidence="2">
    <location>
        <begin position="273"/>
        <end position="333"/>
    </location>
</feature>
<dbReference type="InterPro" id="IPR000620">
    <property type="entry name" value="EamA_dom"/>
</dbReference>
<sequence length="333" mass="33798">MISRTVPAPVLVLGSVVTVQFGQALGKGLFGAAGVAGVVSLRLAFAALLLLLLWRPRWPGRASAGLVAALGAAIAGMHLIYPAIERLPVGVASTVQFLGPLGLALARSRRAADVGWAALAAAGVVLINGPGGVTSVSGVLLALGSGAFMALYLVLNKRAGARSADGSTLAWAVAFAALLALPFGAFGGGTRLLHPGLLAAGAGVALLSAAVPWSLDLAALRRLPERVLAVMVSLEPAAAAIAGIVLLDERLSWTQWAAVGCVSAASAGAVLTGRDARRGTRPAERRDAREDARAGRGRDAAARTAYCREAVRVPARTPPEAEAEGVRACPEDR</sequence>
<dbReference type="EMBL" id="JBHSXS010000016">
    <property type="protein sequence ID" value="MFC6882954.1"/>
    <property type="molecule type" value="Genomic_DNA"/>
</dbReference>
<evidence type="ECO:0000256" key="2">
    <source>
        <dbReference type="SAM" id="MobiDB-lite"/>
    </source>
</evidence>
<reference evidence="6" key="1">
    <citation type="journal article" date="2019" name="Int. J. Syst. Evol. Microbiol.">
        <title>The Global Catalogue of Microorganisms (GCM) 10K type strain sequencing project: providing services to taxonomists for standard genome sequencing and annotation.</title>
        <authorList>
            <consortium name="The Broad Institute Genomics Platform"/>
            <consortium name="The Broad Institute Genome Sequencing Center for Infectious Disease"/>
            <person name="Wu L."/>
            <person name="Ma J."/>
        </authorList>
    </citation>
    <scope>NUCLEOTIDE SEQUENCE [LARGE SCALE GENOMIC DNA]</scope>
    <source>
        <strain evidence="6">JCM 3369</strain>
    </source>
</reference>
<dbReference type="Gene3D" id="1.10.3730.20">
    <property type="match status" value="1"/>
</dbReference>
<protein>
    <submittedName>
        <fullName evidence="5">DMT family transporter</fullName>
    </submittedName>
</protein>
<feature type="transmembrane region" description="Helical" evidence="3">
    <location>
        <begin position="28"/>
        <end position="52"/>
    </location>
</feature>
<feature type="transmembrane region" description="Helical" evidence="3">
    <location>
        <begin position="136"/>
        <end position="155"/>
    </location>
</feature>
<evidence type="ECO:0000313" key="6">
    <source>
        <dbReference type="Proteomes" id="UP001596380"/>
    </source>
</evidence>
<name>A0ABW2CQI0_9ACTN</name>
<feature type="compositionally biased region" description="Basic and acidic residues" evidence="2">
    <location>
        <begin position="274"/>
        <end position="301"/>
    </location>
</feature>
<evidence type="ECO:0000313" key="5">
    <source>
        <dbReference type="EMBL" id="MFC6882954.1"/>
    </source>
</evidence>
<comment type="caution">
    <text evidence="5">The sequence shown here is derived from an EMBL/GenBank/DDBJ whole genome shotgun (WGS) entry which is preliminary data.</text>
</comment>
<accession>A0ABW2CQI0</accession>
<keyword evidence="6" id="KW-1185">Reference proteome</keyword>
<organism evidence="5 6">
    <name type="scientific">Actinomadura yumaensis</name>
    <dbReference type="NCBI Taxonomy" id="111807"/>
    <lineage>
        <taxon>Bacteria</taxon>
        <taxon>Bacillati</taxon>
        <taxon>Actinomycetota</taxon>
        <taxon>Actinomycetes</taxon>
        <taxon>Streptosporangiales</taxon>
        <taxon>Thermomonosporaceae</taxon>
        <taxon>Actinomadura</taxon>
    </lineage>
</organism>
<keyword evidence="3" id="KW-1133">Transmembrane helix</keyword>
<dbReference type="Proteomes" id="UP001596380">
    <property type="component" value="Unassembled WGS sequence"/>
</dbReference>
<feature type="domain" description="EamA" evidence="4">
    <location>
        <begin position="137"/>
        <end position="266"/>
    </location>
</feature>
<feature type="transmembrane region" description="Helical" evidence="3">
    <location>
        <begin position="253"/>
        <end position="271"/>
    </location>
</feature>
<dbReference type="InterPro" id="IPR037185">
    <property type="entry name" value="EmrE-like"/>
</dbReference>
<feature type="transmembrane region" description="Helical" evidence="3">
    <location>
        <begin position="227"/>
        <end position="247"/>
    </location>
</feature>
<comment type="similarity">
    <text evidence="1">Belongs to the EamA transporter family.</text>
</comment>
<feature type="transmembrane region" description="Helical" evidence="3">
    <location>
        <begin position="64"/>
        <end position="81"/>
    </location>
</feature>